<organism evidence="2">
    <name type="scientific">uncultured Acetobacteraceae bacterium</name>
    <dbReference type="NCBI Taxonomy" id="169975"/>
    <lineage>
        <taxon>Bacteria</taxon>
        <taxon>Pseudomonadati</taxon>
        <taxon>Pseudomonadota</taxon>
        <taxon>Alphaproteobacteria</taxon>
        <taxon>Acetobacterales</taxon>
        <taxon>Acetobacteraceae</taxon>
        <taxon>environmental samples</taxon>
    </lineage>
</organism>
<dbReference type="EC" id="2.6.1.9" evidence="2"/>
<gene>
    <name evidence="2" type="ORF">AVDCRST_MAG04-579</name>
</gene>
<sequence length="117" mass="13717">AHAAAAPDHPLHRALRRRRVEDPRRQPHHQTVLQRGRVRRAARRPRRDGRSRRGDAPLPGRRRHRAARGDRPALRPRPRAHRLRQRLGRADRPAHPLLRRRGDGAGDERARLHHVRP</sequence>
<feature type="compositionally biased region" description="Basic residues" evidence="1">
    <location>
        <begin position="74"/>
        <end position="87"/>
    </location>
</feature>
<feature type="non-terminal residue" evidence="2">
    <location>
        <position position="1"/>
    </location>
</feature>
<proteinExistence type="predicted"/>
<protein>
    <submittedName>
        <fullName evidence="2">Biosynthetic Aromatic amino acid aminotransferase beta @ Histidinol-phosphate aminotransferase</fullName>
        <ecNumber evidence="2">2.6.1.57</ecNumber>
        <ecNumber evidence="2">2.6.1.9</ecNumber>
    </submittedName>
</protein>
<feature type="region of interest" description="Disordered" evidence="1">
    <location>
        <begin position="1"/>
        <end position="117"/>
    </location>
</feature>
<dbReference type="GO" id="GO:0004400">
    <property type="term" value="F:histidinol-phosphate transaminase activity"/>
    <property type="evidence" value="ECO:0007669"/>
    <property type="project" value="UniProtKB-EC"/>
</dbReference>
<feature type="non-terminal residue" evidence="2">
    <location>
        <position position="117"/>
    </location>
</feature>
<keyword evidence="2" id="KW-0808">Transferase</keyword>
<name>A0A6J4HE08_9PROT</name>
<accession>A0A6J4HE08</accession>
<dbReference type="AlphaFoldDB" id="A0A6J4HE08"/>
<evidence type="ECO:0000256" key="1">
    <source>
        <dbReference type="SAM" id="MobiDB-lite"/>
    </source>
</evidence>
<dbReference type="EMBL" id="CADCTL010000046">
    <property type="protein sequence ID" value="CAA9220660.1"/>
    <property type="molecule type" value="Genomic_DNA"/>
</dbReference>
<keyword evidence="2" id="KW-0032">Aminotransferase</keyword>
<feature type="compositionally biased region" description="Basic and acidic residues" evidence="1">
    <location>
        <begin position="88"/>
        <end position="110"/>
    </location>
</feature>
<evidence type="ECO:0000313" key="2">
    <source>
        <dbReference type="EMBL" id="CAA9220660.1"/>
    </source>
</evidence>
<feature type="compositionally biased region" description="Basic residues" evidence="1">
    <location>
        <begin position="36"/>
        <end position="50"/>
    </location>
</feature>
<dbReference type="EC" id="2.6.1.57" evidence="2"/>
<reference evidence="2" key="1">
    <citation type="submission" date="2020-02" db="EMBL/GenBank/DDBJ databases">
        <authorList>
            <person name="Meier V. D."/>
        </authorList>
    </citation>
    <scope>NUCLEOTIDE SEQUENCE</scope>
    <source>
        <strain evidence="2">AVDCRST_MAG04</strain>
    </source>
</reference>